<dbReference type="CDD" id="cd09272">
    <property type="entry name" value="RNase_HI_RT_Ty1"/>
    <property type="match status" value="1"/>
</dbReference>
<proteinExistence type="predicted"/>
<sequence length="189" mass="21222">MQANRPPYGPTKELGHNLESAPVDRGRYQHLVGCLIHLSHTSPDIGFDVSMAGKISDRCFTFGYCSFIWGNLVTWRSKKEYVVVSSVEAKLRAVAPGLCEGIWIKRVLSVLGKDCSLPIQMMCDNKAAISIAKNPLHQDRTKYVEIGRHFISEKVNNEVVHLNYVPTKQQMADIVTKPLPRPNFEVLNS</sequence>
<accession>A0A5D3DIG5</accession>
<dbReference type="PANTHER" id="PTHR11439">
    <property type="entry name" value="GAG-POL-RELATED RETROTRANSPOSON"/>
    <property type="match status" value="1"/>
</dbReference>
<dbReference type="PANTHER" id="PTHR11439:SF486">
    <property type="entry name" value="RLK (RECEPTOR-LIKE KINASE) PROTEIN, PUTATIVE-RELATED"/>
    <property type="match status" value="1"/>
</dbReference>
<evidence type="ECO:0000313" key="2">
    <source>
        <dbReference type="Proteomes" id="UP000321947"/>
    </source>
</evidence>
<protein>
    <recommendedName>
        <fullName evidence="3">Mitochondrial protein</fullName>
    </recommendedName>
</protein>
<dbReference type="EMBL" id="SSTD01004586">
    <property type="protein sequence ID" value="TYK23170.1"/>
    <property type="molecule type" value="Genomic_DNA"/>
</dbReference>
<evidence type="ECO:0000313" key="1">
    <source>
        <dbReference type="EMBL" id="TYK23170.1"/>
    </source>
</evidence>
<gene>
    <name evidence="1" type="ORF">E5676_scaffold142G001960</name>
</gene>
<organism evidence="1 2">
    <name type="scientific">Cucumis melo var. makuwa</name>
    <name type="common">Oriental melon</name>
    <dbReference type="NCBI Taxonomy" id="1194695"/>
    <lineage>
        <taxon>Eukaryota</taxon>
        <taxon>Viridiplantae</taxon>
        <taxon>Streptophyta</taxon>
        <taxon>Embryophyta</taxon>
        <taxon>Tracheophyta</taxon>
        <taxon>Spermatophyta</taxon>
        <taxon>Magnoliopsida</taxon>
        <taxon>eudicotyledons</taxon>
        <taxon>Gunneridae</taxon>
        <taxon>Pentapetalae</taxon>
        <taxon>rosids</taxon>
        <taxon>fabids</taxon>
        <taxon>Cucurbitales</taxon>
        <taxon>Cucurbitaceae</taxon>
        <taxon>Benincaseae</taxon>
        <taxon>Cucumis</taxon>
    </lineage>
</organism>
<evidence type="ECO:0008006" key="3">
    <source>
        <dbReference type="Google" id="ProtNLM"/>
    </source>
</evidence>
<comment type="caution">
    <text evidence="1">The sequence shown here is derived from an EMBL/GenBank/DDBJ whole genome shotgun (WGS) entry which is preliminary data.</text>
</comment>
<name>A0A5D3DIG5_CUCMM</name>
<dbReference type="Proteomes" id="UP000321947">
    <property type="component" value="Unassembled WGS sequence"/>
</dbReference>
<dbReference type="AlphaFoldDB" id="A0A5D3DIG5"/>
<reference evidence="1 2" key="1">
    <citation type="submission" date="2019-08" db="EMBL/GenBank/DDBJ databases">
        <title>Draft genome sequences of two oriental melons (Cucumis melo L. var makuwa).</title>
        <authorList>
            <person name="Kwon S.-Y."/>
        </authorList>
    </citation>
    <scope>NUCLEOTIDE SEQUENCE [LARGE SCALE GENOMIC DNA]</scope>
    <source>
        <strain evidence="2">cv. Chang Bougi</strain>
        <tissue evidence="1">Leaf</tissue>
    </source>
</reference>